<evidence type="ECO:0000256" key="11">
    <source>
        <dbReference type="ARBA" id="ARBA00076938"/>
    </source>
</evidence>
<dbReference type="AlphaFoldDB" id="A0A2R6RHP0"/>
<dbReference type="InterPro" id="IPR058584">
    <property type="entry name" value="IMB1_TNPO1-like_TPR"/>
</dbReference>
<accession>A0A2R6RHP0</accession>
<organism evidence="15 16">
    <name type="scientific">Actinidia chinensis var. chinensis</name>
    <name type="common">Chinese soft-hair kiwi</name>
    <dbReference type="NCBI Taxonomy" id="1590841"/>
    <lineage>
        <taxon>Eukaryota</taxon>
        <taxon>Viridiplantae</taxon>
        <taxon>Streptophyta</taxon>
        <taxon>Embryophyta</taxon>
        <taxon>Tracheophyta</taxon>
        <taxon>Spermatophyta</taxon>
        <taxon>Magnoliopsida</taxon>
        <taxon>eudicotyledons</taxon>
        <taxon>Gunneridae</taxon>
        <taxon>Pentapetalae</taxon>
        <taxon>asterids</taxon>
        <taxon>Ericales</taxon>
        <taxon>Actinidiaceae</taxon>
        <taxon>Actinidia</taxon>
    </lineage>
</organism>
<dbReference type="SUPFAM" id="SSF48371">
    <property type="entry name" value="ARM repeat"/>
    <property type="match status" value="2"/>
</dbReference>
<dbReference type="OrthoDB" id="951172at2759"/>
<dbReference type="Pfam" id="PF02985">
    <property type="entry name" value="HEAT"/>
    <property type="match status" value="1"/>
</dbReference>
<dbReference type="InterPro" id="IPR000357">
    <property type="entry name" value="HEAT"/>
</dbReference>
<keyword evidence="16" id="KW-1185">Reference proteome</keyword>
<feature type="region of interest" description="Disordered" evidence="13">
    <location>
        <begin position="320"/>
        <end position="352"/>
    </location>
</feature>
<dbReference type="FunCoup" id="A0A2R6RHP0">
    <property type="interactions" value="6375"/>
</dbReference>
<evidence type="ECO:0000313" key="16">
    <source>
        <dbReference type="Proteomes" id="UP000241394"/>
    </source>
</evidence>
<evidence type="ECO:0000256" key="9">
    <source>
        <dbReference type="ARBA" id="ARBA00038423"/>
    </source>
</evidence>
<comment type="similarity">
    <text evidence="9">Belongs to the importin beta family. Importin beta-2 subfamily.</text>
</comment>
<protein>
    <recommendedName>
        <fullName evidence="10">Transportin-1</fullName>
    </recommendedName>
    <alternativeName>
        <fullName evidence="11">Importin beta-2</fullName>
    </alternativeName>
    <alternativeName>
        <fullName evidence="12">Karyopherin beta-2</fullName>
    </alternativeName>
</protein>
<evidence type="ECO:0000256" key="12">
    <source>
        <dbReference type="ARBA" id="ARBA00080641"/>
    </source>
</evidence>
<evidence type="ECO:0000256" key="4">
    <source>
        <dbReference type="ARBA" id="ARBA00022490"/>
    </source>
</evidence>
<keyword evidence="4" id="KW-0963">Cytoplasm</keyword>
<proteinExistence type="inferred from homology"/>
<evidence type="ECO:0000256" key="10">
    <source>
        <dbReference type="ARBA" id="ARBA00067327"/>
    </source>
</evidence>
<evidence type="ECO:0000256" key="3">
    <source>
        <dbReference type="ARBA" id="ARBA00022448"/>
    </source>
</evidence>
<reference evidence="16" key="2">
    <citation type="journal article" date="2018" name="BMC Genomics">
        <title>A manually annotated Actinidia chinensis var. chinensis (kiwifruit) genome highlights the challenges associated with draft genomes and gene prediction in plants.</title>
        <authorList>
            <person name="Pilkington S.M."/>
            <person name="Crowhurst R."/>
            <person name="Hilario E."/>
            <person name="Nardozza S."/>
            <person name="Fraser L."/>
            <person name="Peng Y."/>
            <person name="Gunaseelan K."/>
            <person name="Simpson R."/>
            <person name="Tahir J."/>
            <person name="Deroles S.C."/>
            <person name="Templeton K."/>
            <person name="Luo Z."/>
            <person name="Davy M."/>
            <person name="Cheng C."/>
            <person name="McNeilage M."/>
            <person name="Scaglione D."/>
            <person name="Liu Y."/>
            <person name="Zhang Q."/>
            <person name="Datson P."/>
            <person name="De Silva N."/>
            <person name="Gardiner S.E."/>
            <person name="Bassett H."/>
            <person name="Chagne D."/>
            <person name="McCallum J."/>
            <person name="Dzierzon H."/>
            <person name="Deng C."/>
            <person name="Wang Y.Y."/>
            <person name="Barron L."/>
            <person name="Manako K."/>
            <person name="Bowen J."/>
            <person name="Foster T.M."/>
            <person name="Erridge Z.A."/>
            <person name="Tiffin H."/>
            <person name="Waite C.N."/>
            <person name="Davies K.M."/>
            <person name="Grierson E.P."/>
            <person name="Laing W.A."/>
            <person name="Kirk R."/>
            <person name="Chen X."/>
            <person name="Wood M."/>
            <person name="Montefiori M."/>
            <person name="Brummell D.A."/>
            <person name="Schwinn K.E."/>
            <person name="Catanach A."/>
            <person name="Fullerton C."/>
            <person name="Li D."/>
            <person name="Meiyalaghan S."/>
            <person name="Nieuwenhuizen N."/>
            <person name="Read N."/>
            <person name="Prakash R."/>
            <person name="Hunter D."/>
            <person name="Zhang H."/>
            <person name="McKenzie M."/>
            <person name="Knabel M."/>
            <person name="Harris A."/>
            <person name="Allan A.C."/>
            <person name="Gleave A."/>
            <person name="Chen A."/>
            <person name="Janssen B.J."/>
            <person name="Plunkett B."/>
            <person name="Ampomah-Dwamena C."/>
            <person name="Voogd C."/>
            <person name="Leif D."/>
            <person name="Lafferty D."/>
            <person name="Souleyre E.J.F."/>
            <person name="Varkonyi-Gasic E."/>
            <person name="Gambi F."/>
            <person name="Hanley J."/>
            <person name="Yao J.L."/>
            <person name="Cheung J."/>
            <person name="David K.M."/>
            <person name="Warren B."/>
            <person name="Marsh K."/>
            <person name="Snowden K.C."/>
            <person name="Lin-Wang K."/>
            <person name="Brian L."/>
            <person name="Martinez-Sanchez M."/>
            <person name="Wang M."/>
            <person name="Ileperuma N."/>
            <person name="Macnee N."/>
            <person name="Campin R."/>
            <person name="McAtee P."/>
            <person name="Drummond R.S.M."/>
            <person name="Espley R.V."/>
            <person name="Ireland H.S."/>
            <person name="Wu R."/>
            <person name="Atkinson R.G."/>
            <person name="Karunairetnam S."/>
            <person name="Bulley S."/>
            <person name="Chunkath S."/>
            <person name="Hanley Z."/>
            <person name="Storey R."/>
            <person name="Thrimawithana A.H."/>
            <person name="Thomson S."/>
            <person name="David C."/>
            <person name="Testolin R."/>
            <person name="Huang H."/>
            <person name="Hellens R.P."/>
            <person name="Schaffer R.J."/>
        </authorList>
    </citation>
    <scope>NUCLEOTIDE SEQUENCE [LARGE SCALE GENOMIC DNA]</scope>
    <source>
        <strain evidence="16">cv. Red5</strain>
    </source>
</reference>
<gene>
    <name evidence="15" type="ORF">CEY00_Acc07149</name>
</gene>
<dbReference type="OMA" id="SNIMMEY"/>
<feature type="domain" description="Importin N-terminal" evidence="14">
    <location>
        <begin position="34"/>
        <end position="102"/>
    </location>
</feature>
<keyword evidence="7" id="KW-0007">Acetylation</keyword>
<dbReference type="Pfam" id="PF03810">
    <property type="entry name" value="IBN_N"/>
    <property type="match status" value="1"/>
</dbReference>
<evidence type="ECO:0000256" key="8">
    <source>
        <dbReference type="ARBA" id="ARBA00023242"/>
    </source>
</evidence>
<comment type="caution">
    <text evidence="15">The sequence shown here is derived from an EMBL/GenBank/DDBJ whole genome shotgun (WGS) entry which is preliminary data.</text>
</comment>
<evidence type="ECO:0000256" key="7">
    <source>
        <dbReference type="ARBA" id="ARBA00022990"/>
    </source>
</evidence>
<dbReference type="GO" id="GO:0005737">
    <property type="term" value="C:cytoplasm"/>
    <property type="evidence" value="ECO:0007669"/>
    <property type="project" value="UniProtKB-SubCell"/>
</dbReference>
<dbReference type="SMART" id="SM00913">
    <property type="entry name" value="IBN_N"/>
    <property type="match status" value="1"/>
</dbReference>
<keyword evidence="6" id="KW-0653">Protein transport</keyword>
<evidence type="ECO:0000256" key="13">
    <source>
        <dbReference type="SAM" id="MobiDB-lite"/>
    </source>
</evidence>
<evidence type="ECO:0000256" key="2">
    <source>
        <dbReference type="ARBA" id="ARBA00004642"/>
    </source>
</evidence>
<reference evidence="15 16" key="1">
    <citation type="submission" date="2017-07" db="EMBL/GenBank/DDBJ databases">
        <title>An improved, manually edited Actinidia chinensis var. chinensis (kiwifruit) genome highlights the challenges associated with draft genomes and gene prediction in plants.</title>
        <authorList>
            <person name="Pilkington S."/>
            <person name="Crowhurst R."/>
            <person name="Hilario E."/>
            <person name="Nardozza S."/>
            <person name="Fraser L."/>
            <person name="Peng Y."/>
            <person name="Gunaseelan K."/>
            <person name="Simpson R."/>
            <person name="Tahir J."/>
            <person name="Deroles S."/>
            <person name="Templeton K."/>
            <person name="Luo Z."/>
            <person name="Davy M."/>
            <person name="Cheng C."/>
            <person name="Mcneilage M."/>
            <person name="Scaglione D."/>
            <person name="Liu Y."/>
            <person name="Zhang Q."/>
            <person name="Datson P."/>
            <person name="De Silva N."/>
            <person name="Gardiner S."/>
            <person name="Bassett H."/>
            <person name="Chagne D."/>
            <person name="Mccallum J."/>
            <person name="Dzierzon H."/>
            <person name="Deng C."/>
            <person name="Wang Y.-Y."/>
            <person name="Barron N."/>
            <person name="Manako K."/>
            <person name="Bowen J."/>
            <person name="Foster T."/>
            <person name="Erridge Z."/>
            <person name="Tiffin H."/>
            <person name="Waite C."/>
            <person name="Davies K."/>
            <person name="Grierson E."/>
            <person name="Laing W."/>
            <person name="Kirk R."/>
            <person name="Chen X."/>
            <person name="Wood M."/>
            <person name="Montefiori M."/>
            <person name="Brummell D."/>
            <person name="Schwinn K."/>
            <person name="Catanach A."/>
            <person name="Fullerton C."/>
            <person name="Li D."/>
            <person name="Meiyalaghan S."/>
            <person name="Nieuwenhuizen N."/>
            <person name="Read N."/>
            <person name="Prakash R."/>
            <person name="Hunter D."/>
            <person name="Zhang H."/>
            <person name="Mckenzie M."/>
            <person name="Knabel M."/>
            <person name="Harris A."/>
            <person name="Allan A."/>
            <person name="Chen A."/>
            <person name="Janssen B."/>
            <person name="Plunkett B."/>
            <person name="Dwamena C."/>
            <person name="Voogd C."/>
            <person name="Leif D."/>
            <person name="Lafferty D."/>
            <person name="Souleyre E."/>
            <person name="Varkonyi-Gasic E."/>
            <person name="Gambi F."/>
            <person name="Hanley J."/>
            <person name="Yao J.-L."/>
            <person name="Cheung J."/>
            <person name="David K."/>
            <person name="Warren B."/>
            <person name="Marsh K."/>
            <person name="Snowden K."/>
            <person name="Lin-Wang K."/>
            <person name="Brian L."/>
            <person name="Martinez-Sanchez M."/>
            <person name="Wang M."/>
            <person name="Ileperuma N."/>
            <person name="Macnee N."/>
            <person name="Campin R."/>
            <person name="Mcatee P."/>
            <person name="Drummond R."/>
            <person name="Espley R."/>
            <person name="Ireland H."/>
            <person name="Wu R."/>
            <person name="Atkinson R."/>
            <person name="Karunairetnam S."/>
            <person name="Bulley S."/>
            <person name="Chunkath S."/>
            <person name="Hanley Z."/>
            <person name="Storey R."/>
            <person name="Thrimawithana A."/>
            <person name="Thomson S."/>
            <person name="David C."/>
            <person name="Testolin R."/>
        </authorList>
    </citation>
    <scope>NUCLEOTIDE SEQUENCE [LARGE SCALE GENOMIC DNA]</scope>
    <source>
        <strain evidence="16">cv. Red5</strain>
        <tissue evidence="15">Young leaf</tissue>
    </source>
</reference>
<dbReference type="FunFam" id="1.25.10.10:FF:000206">
    <property type="entry name" value="Transportin-1"/>
    <property type="match status" value="1"/>
</dbReference>
<dbReference type="EMBL" id="NKQK01000006">
    <property type="protein sequence ID" value="PSS29533.1"/>
    <property type="molecule type" value="Genomic_DNA"/>
</dbReference>
<dbReference type="GO" id="GO:0005654">
    <property type="term" value="C:nucleoplasm"/>
    <property type="evidence" value="ECO:0007669"/>
    <property type="project" value="UniProtKB-SubCell"/>
</dbReference>
<evidence type="ECO:0000256" key="1">
    <source>
        <dbReference type="ARBA" id="ARBA00004496"/>
    </source>
</evidence>
<dbReference type="Pfam" id="PF25574">
    <property type="entry name" value="TPR_IMB1"/>
    <property type="match status" value="1"/>
</dbReference>
<feature type="compositionally biased region" description="Acidic residues" evidence="13">
    <location>
        <begin position="320"/>
        <end position="329"/>
    </location>
</feature>
<dbReference type="Pfam" id="PF13513">
    <property type="entry name" value="HEAT_EZ"/>
    <property type="match status" value="1"/>
</dbReference>
<evidence type="ECO:0000259" key="14">
    <source>
        <dbReference type="PROSITE" id="PS50166"/>
    </source>
</evidence>
<name>A0A2R6RHP0_ACTCC</name>
<keyword evidence="5" id="KW-0677">Repeat</keyword>
<comment type="subcellular location">
    <subcellularLocation>
        <location evidence="1">Cytoplasm</location>
    </subcellularLocation>
    <subcellularLocation>
        <location evidence="2">Nucleus</location>
        <location evidence="2">Nucleoplasm</location>
    </subcellularLocation>
</comment>
<keyword evidence="3" id="KW-0813">Transport</keyword>
<evidence type="ECO:0000313" key="15">
    <source>
        <dbReference type="EMBL" id="PSS29533.1"/>
    </source>
</evidence>
<dbReference type="PROSITE" id="PS50166">
    <property type="entry name" value="IMPORTIN_B_NT"/>
    <property type="match status" value="1"/>
</dbReference>
<dbReference type="Proteomes" id="UP000241394">
    <property type="component" value="Chromosome LG6"/>
</dbReference>
<dbReference type="Gramene" id="PSS29533">
    <property type="protein sequence ID" value="PSS29533"/>
    <property type="gene ID" value="CEY00_Acc07149"/>
</dbReference>
<dbReference type="PANTHER" id="PTHR10527">
    <property type="entry name" value="IMPORTIN BETA"/>
    <property type="match status" value="1"/>
</dbReference>
<keyword evidence="8" id="KW-0539">Nucleus</keyword>
<sequence>MAASSSWQPQEDGFKEICGLLEQQISPTSDKSQIWQQLQHYSQFPDFNNYLAFILARAEGKPMEVRQASGLLLKNNLRTAFKSMAPPSQQYIKSELLPCLGAADRHIRSTAGTIISVLVQIEGVFGWPELLQTLVKCLDGNELNQIEGAMDALSKICEDIPQVLDADMPGLTERPINVFLPRLLQFFQSPHASLRKLSLGSVNQYIMLMPEALYMSMDKYLQGLFILANDPAAEVRKLVCAAFVQLVEVRPDFLEPILRNVIEYMLLVNKDPDDEVALEACEFWSAYCETQLPPENLREFLPHLIPVLLSNMVYSDDDESLVDAEEDGSMPDRDQDLRPRFHSSRFHGSENGEDDDDDIVNIWNLRKCSAAALDVLSNVFGDEILPTLMPIVQAKLSSTDDAAWKAREAAVLALGAISEGCINGLYPHLSEIVTFLIPLLDDKFPLIRSISCWTISRFSKFIVQGIGHQEGREQFDKVLMGLLRRILDNNKRVQEAACSAFATLEEEAAKELAPRLEIILQHLMCAFGKYQRRNLRIVYDAIGTLAEAVGRELNEPKYLDIMMPPLIAKWEQLSNSDKDLFPLLECFTSIAQALGIGFSQFAQPVFQRCITIIQSQQLAKVNPVSSGVQYDREFVVCSLDLLSGLAEGLGSGVESLVSQSSLRDILLECCMDDAPDIRQSAFALLGDLARVCPIHLHPRLSEFLEVANSQLSPPKLRENLSVANNACWAIGGSLRDILLECCMDDAPDIRQSAFALLGDLARVCPIHLHPRLSEFLEVANSQLSPPKLRENLSVANNACWAIGELAMKVRQEISPVVMTVISSLVPILHHAEELNKSLIENSAITLGRLAWVCPELVSPHMGHFMQSWCIALSMIRDDIEKEDAFRGLCAMVNNTPAGALSSLIFMCKAIASWHEIRSEDLHNEVCQVLRGYKNMLRDGSWEQCMSALEPQEKDKLSKYLV</sequence>
<dbReference type="GO" id="GO:0031267">
    <property type="term" value="F:small GTPase binding"/>
    <property type="evidence" value="ECO:0007669"/>
    <property type="project" value="InterPro"/>
</dbReference>
<dbReference type="STRING" id="1590841.A0A2R6RHP0"/>
<feature type="compositionally biased region" description="Basic and acidic residues" evidence="13">
    <location>
        <begin position="330"/>
        <end position="339"/>
    </location>
</feature>
<dbReference type="InParanoid" id="A0A2R6RHP0"/>
<evidence type="ECO:0000256" key="6">
    <source>
        <dbReference type="ARBA" id="ARBA00022927"/>
    </source>
</evidence>
<dbReference type="InterPro" id="IPR016024">
    <property type="entry name" value="ARM-type_fold"/>
</dbReference>
<dbReference type="Gene3D" id="1.25.10.10">
    <property type="entry name" value="Leucine-rich Repeat Variant"/>
    <property type="match status" value="2"/>
</dbReference>
<dbReference type="InterPro" id="IPR011989">
    <property type="entry name" value="ARM-like"/>
</dbReference>
<dbReference type="InterPro" id="IPR001494">
    <property type="entry name" value="Importin-beta_N"/>
</dbReference>
<dbReference type="GO" id="GO:0006606">
    <property type="term" value="P:protein import into nucleus"/>
    <property type="evidence" value="ECO:0007669"/>
    <property type="project" value="InterPro"/>
</dbReference>
<dbReference type="InterPro" id="IPR040122">
    <property type="entry name" value="Importin_beta"/>
</dbReference>
<evidence type="ECO:0000256" key="5">
    <source>
        <dbReference type="ARBA" id="ARBA00022737"/>
    </source>
</evidence>